<dbReference type="AlphaFoldDB" id="A0A378LQ89"/>
<dbReference type="PANTHER" id="PTHR21058">
    <property type="entry name" value="6,7-DIMETHYL-8-RIBITYLLUMAZINE SYNTHASE DMRL SYNTHASE LUMAZINE SYNTHASE"/>
    <property type="match status" value="1"/>
</dbReference>
<dbReference type="HAMAP" id="MF_00178">
    <property type="entry name" value="Lumazine_synth"/>
    <property type="match status" value="1"/>
</dbReference>
<dbReference type="CDD" id="cd09209">
    <property type="entry name" value="Lumazine_synthase-I"/>
    <property type="match status" value="1"/>
</dbReference>
<keyword evidence="9" id="KW-1185">Reference proteome</keyword>
<dbReference type="PANTHER" id="PTHR21058:SF0">
    <property type="entry name" value="6,7-DIMETHYL-8-RIBITYLLUMAZINE SYNTHASE"/>
    <property type="match status" value="1"/>
</dbReference>
<dbReference type="InterPro" id="IPR002180">
    <property type="entry name" value="LS/RS"/>
</dbReference>
<evidence type="ECO:0000256" key="5">
    <source>
        <dbReference type="ARBA" id="ARBA00022679"/>
    </source>
</evidence>
<dbReference type="STRING" id="1122170.GCA_000701265_01726"/>
<accession>A0A378LQ89</accession>
<dbReference type="UniPathway" id="UPA00275">
    <property type="reaction ID" value="UER00404"/>
</dbReference>
<comment type="function">
    <text evidence="7">Catalyzes the formation of 6,7-dimethyl-8-ribityllumazine by condensation of 5-amino-6-(D-ribitylamino)uracil with 3,4-dihydroxy-2-butanone 4-phosphate. This is the penultimate step in the biosynthesis of riboflavin.</text>
</comment>
<comment type="pathway">
    <text evidence="1 7">Cofactor biosynthesis; riboflavin biosynthesis; riboflavin from 2-hydroxy-3-oxobutyl phosphate and 5-amino-6-(D-ribitylamino)uracil: step 1/2.</text>
</comment>
<sequence>MQNTVNAEETSIVSSFPIGIITSLFNREITQALQEGAISQLLKRGIHQTDIISYEVPGAVEIPLAVKRLALQKQVQSIITFGSVIRGETSHYDVVCQMVSQGCMQVSLEYNIPVLFGVLTTENEEQAWDRLGGKGGHKGKDVANAAIMMHQTLRDIEIGYK</sequence>
<dbReference type="EC" id="2.5.1.78" evidence="3 7"/>
<keyword evidence="4 7" id="KW-0686">Riboflavin biosynthesis</keyword>
<dbReference type="GO" id="GO:0009231">
    <property type="term" value="P:riboflavin biosynthetic process"/>
    <property type="evidence" value="ECO:0007669"/>
    <property type="project" value="UniProtKB-UniRule"/>
</dbReference>
<gene>
    <name evidence="7 8" type="primary">ribH</name>
    <name evidence="8" type="ORF">NCTC11532_00169</name>
</gene>
<dbReference type="InterPro" id="IPR036467">
    <property type="entry name" value="LS/RS_sf"/>
</dbReference>
<feature type="binding site" evidence="7">
    <location>
        <position position="25"/>
    </location>
    <ligand>
        <name>5-amino-6-(D-ribitylamino)uracil</name>
        <dbReference type="ChEBI" id="CHEBI:15934"/>
    </ligand>
</feature>
<dbReference type="InterPro" id="IPR034964">
    <property type="entry name" value="LS"/>
</dbReference>
<dbReference type="GO" id="GO:0005829">
    <property type="term" value="C:cytosol"/>
    <property type="evidence" value="ECO:0007669"/>
    <property type="project" value="TreeGrafter"/>
</dbReference>
<evidence type="ECO:0000256" key="1">
    <source>
        <dbReference type="ARBA" id="ARBA00004917"/>
    </source>
</evidence>
<evidence type="ECO:0000256" key="4">
    <source>
        <dbReference type="ARBA" id="ARBA00022619"/>
    </source>
</evidence>
<dbReference type="Gene3D" id="3.40.50.960">
    <property type="entry name" value="Lumazine/riboflavin synthase"/>
    <property type="match status" value="1"/>
</dbReference>
<comment type="subunit">
    <text evidence="7">Forms an icosahedral capsid composed of 60 subunits, arranged as a dodecamer of pentamers.</text>
</comment>
<evidence type="ECO:0000313" key="8">
    <source>
        <dbReference type="EMBL" id="STY28008.1"/>
    </source>
</evidence>
<feature type="active site" description="Proton donor" evidence="7">
    <location>
        <position position="91"/>
    </location>
</feature>
<dbReference type="GO" id="GO:0009349">
    <property type="term" value="C:riboflavin synthase complex"/>
    <property type="evidence" value="ECO:0007669"/>
    <property type="project" value="UniProtKB-UniRule"/>
</dbReference>
<feature type="binding site" evidence="7">
    <location>
        <begin position="59"/>
        <end position="61"/>
    </location>
    <ligand>
        <name>5-amino-6-(D-ribitylamino)uracil</name>
        <dbReference type="ChEBI" id="CHEBI:15934"/>
    </ligand>
</feature>
<protein>
    <recommendedName>
        <fullName evidence="3 7">6,7-dimethyl-8-ribityllumazine synthase</fullName>
        <shortName evidence="7">DMRL synthase</shortName>
        <shortName evidence="7">LS</shortName>
        <shortName evidence="7">Lumazine synthase</shortName>
        <ecNumber evidence="3 7">2.5.1.78</ecNumber>
    </recommendedName>
</protein>
<dbReference type="Proteomes" id="UP000255297">
    <property type="component" value="Unassembled WGS sequence"/>
</dbReference>
<feature type="binding site" evidence="7">
    <location>
        <begin position="88"/>
        <end position="89"/>
    </location>
    <ligand>
        <name>(2S)-2-hydroxy-3-oxobutyl phosphate</name>
        <dbReference type="ChEBI" id="CHEBI:58830"/>
    </ligand>
</feature>
<name>A0A378LQ89_9GAMM</name>
<dbReference type="EMBL" id="UGPB01000001">
    <property type="protein sequence ID" value="STY28008.1"/>
    <property type="molecule type" value="Genomic_DNA"/>
</dbReference>
<dbReference type="NCBIfam" id="TIGR00114">
    <property type="entry name" value="lumazine-synth"/>
    <property type="match status" value="1"/>
</dbReference>
<dbReference type="GO" id="GO:0000906">
    <property type="term" value="F:6,7-dimethyl-8-ribityllumazine synthase activity"/>
    <property type="evidence" value="ECO:0007669"/>
    <property type="project" value="UniProtKB-UniRule"/>
</dbReference>
<dbReference type="OrthoDB" id="9809709at2"/>
<organism evidence="8 9">
    <name type="scientific">Legionella wadsworthii</name>
    <dbReference type="NCBI Taxonomy" id="28088"/>
    <lineage>
        <taxon>Bacteria</taxon>
        <taxon>Pseudomonadati</taxon>
        <taxon>Pseudomonadota</taxon>
        <taxon>Gammaproteobacteria</taxon>
        <taxon>Legionellales</taxon>
        <taxon>Legionellaceae</taxon>
        <taxon>Legionella</taxon>
    </lineage>
</organism>
<comment type="catalytic activity">
    <reaction evidence="6 7">
        <text>(2S)-2-hydroxy-3-oxobutyl phosphate + 5-amino-6-(D-ribitylamino)uracil = 6,7-dimethyl-8-(1-D-ribityl)lumazine + phosphate + 2 H2O + H(+)</text>
        <dbReference type="Rhea" id="RHEA:26152"/>
        <dbReference type="ChEBI" id="CHEBI:15377"/>
        <dbReference type="ChEBI" id="CHEBI:15378"/>
        <dbReference type="ChEBI" id="CHEBI:15934"/>
        <dbReference type="ChEBI" id="CHEBI:43474"/>
        <dbReference type="ChEBI" id="CHEBI:58201"/>
        <dbReference type="ChEBI" id="CHEBI:58830"/>
        <dbReference type="EC" id="2.5.1.78"/>
    </reaction>
</comment>
<evidence type="ECO:0000256" key="6">
    <source>
        <dbReference type="ARBA" id="ARBA00048785"/>
    </source>
</evidence>
<dbReference type="SUPFAM" id="SSF52121">
    <property type="entry name" value="Lumazine synthase"/>
    <property type="match status" value="1"/>
</dbReference>
<evidence type="ECO:0000256" key="2">
    <source>
        <dbReference type="ARBA" id="ARBA00007424"/>
    </source>
</evidence>
<evidence type="ECO:0000313" key="9">
    <source>
        <dbReference type="Proteomes" id="UP000255297"/>
    </source>
</evidence>
<dbReference type="RefSeq" id="WP_035899137.1">
    <property type="nucleotide sequence ID" value="NZ_CAAAIS010000005.1"/>
</dbReference>
<feature type="binding site" evidence="7">
    <location>
        <position position="116"/>
    </location>
    <ligand>
        <name>5-amino-6-(D-ribitylamino)uracil</name>
        <dbReference type="ChEBI" id="CHEBI:15934"/>
    </ligand>
</feature>
<dbReference type="Pfam" id="PF00885">
    <property type="entry name" value="DMRL_synthase"/>
    <property type="match status" value="1"/>
</dbReference>
<proteinExistence type="inferred from homology"/>
<reference evidence="8 9" key="1">
    <citation type="submission" date="2018-06" db="EMBL/GenBank/DDBJ databases">
        <authorList>
            <consortium name="Pathogen Informatics"/>
            <person name="Doyle S."/>
        </authorList>
    </citation>
    <scope>NUCLEOTIDE SEQUENCE [LARGE SCALE GENOMIC DNA]</scope>
    <source>
        <strain evidence="8 9">NCTC11532</strain>
    </source>
</reference>
<feature type="binding site" evidence="7">
    <location>
        <begin position="83"/>
        <end position="85"/>
    </location>
    <ligand>
        <name>5-amino-6-(D-ribitylamino)uracil</name>
        <dbReference type="ChEBI" id="CHEBI:15934"/>
    </ligand>
</feature>
<evidence type="ECO:0000256" key="7">
    <source>
        <dbReference type="HAMAP-Rule" id="MF_00178"/>
    </source>
</evidence>
<evidence type="ECO:0000256" key="3">
    <source>
        <dbReference type="ARBA" id="ARBA00012664"/>
    </source>
</evidence>
<feature type="binding site" evidence="7">
    <location>
        <position position="130"/>
    </location>
    <ligand>
        <name>(2S)-2-hydroxy-3-oxobutyl phosphate</name>
        <dbReference type="ChEBI" id="CHEBI:58830"/>
    </ligand>
</feature>
<comment type="similarity">
    <text evidence="2 7">Belongs to the DMRL synthase family.</text>
</comment>
<keyword evidence="5 7" id="KW-0808">Transferase</keyword>